<evidence type="ECO:0000313" key="3">
    <source>
        <dbReference type="Proteomes" id="UP000729402"/>
    </source>
</evidence>
<comment type="caution">
    <text evidence="2">The sequence shown here is derived from an EMBL/GenBank/DDBJ whole genome shotgun (WGS) entry which is preliminary data.</text>
</comment>
<dbReference type="EMBL" id="JAAALK010000287">
    <property type="protein sequence ID" value="KAG8059286.1"/>
    <property type="molecule type" value="Genomic_DNA"/>
</dbReference>
<keyword evidence="3" id="KW-1185">Reference proteome</keyword>
<dbReference type="AlphaFoldDB" id="A0A8J5SJK2"/>
<name>A0A8J5SJK2_ZIZPA</name>
<dbReference type="PANTHER" id="PTHR48166">
    <property type="entry name" value="EXPRESSED PROTEIN"/>
    <property type="match status" value="1"/>
</dbReference>
<organism evidence="2 3">
    <name type="scientific">Zizania palustris</name>
    <name type="common">Northern wild rice</name>
    <dbReference type="NCBI Taxonomy" id="103762"/>
    <lineage>
        <taxon>Eukaryota</taxon>
        <taxon>Viridiplantae</taxon>
        <taxon>Streptophyta</taxon>
        <taxon>Embryophyta</taxon>
        <taxon>Tracheophyta</taxon>
        <taxon>Spermatophyta</taxon>
        <taxon>Magnoliopsida</taxon>
        <taxon>Liliopsida</taxon>
        <taxon>Poales</taxon>
        <taxon>Poaceae</taxon>
        <taxon>BOP clade</taxon>
        <taxon>Oryzoideae</taxon>
        <taxon>Oryzeae</taxon>
        <taxon>Zizaniinae</taxon>
        <taxon>Zizania</taxon>
    </lineage>
</organism>
<dbReference type="Proteomes" id="UP000729402">
    <property type="component" value="Unassembled WGS sequence"/>
</dbReference>
<protein>
    <submittedName>
        <fullName evidence="2">Uncharacterized protein</fullName>
    </submittedName>
</protein>
<proteinExistence type="predicted"/>
<accession>A0A8J5SJK2</accession>
<sequence>MAGGGFVRGRICVGGGGELELAVVTAFEKICTFPTAARSTATSSSPRPRSRPLALSPEASTPLRTPLDYELVCAFRANGIGGDGTSCRGYGRSDAYFWLPVPSEGNRTLGFTVTTDADKPSLKEVACARADLTDECEPHGSLLRLELIGPSACWSSTSPARPSSCGA</sequence>
<feature type="region of interest" description="Disordered" evidence="1">
    <location>
        <begin position="38"/>
        <end position="61"/>
    </location>
</feature>
<gene>
    <name evidence="2" type="ORF">GUJ93_ZPchr0002g24872</name>
</gene>
<reference evidence="2" key="1">
    <citation type="journal article" date="2021" name="bioRxiv">
        <title>Whole Genome Assembly and Annotation of Northern Wild Rice, Zizania palustris L., Supports a Whole Genome Duplication in the Zizania Genus.</title>
        <authorList>
            <person name="Haas M."/>
            <person name="Kono T."/>
            <person name="Macchietto M."/>
            <person name="Millas R."/>
            <person name="McGilp L."/>
            <person name="Shao M."/>
            <person name="Duquette J."/>
            <person name="Hirsch C.N."/>
            <person name="Kimball J."/>
        </authorList>
    </citation>
    <scope>NUCLEOTIDE SEQUENCE</scope>
    <source>
        <tissue evidence="2">Fresh leaf tissue</tissue>
    </source>
</reference>
<reference evidence="2" key="2">
    <citation type="submission" date="2021-02" db="EMBL/GenBank/DDBJ databases">
        <authorList>
            <person name="Kimball J.A."/>
            <person name="Haas M.W."/>
            <person name="Macchietto M."/>
            <person name="Kono T."/>
            <person name="Duquette J."/>
            <person name="Shao M."/>
        </authorList>
    </citation>
    <scope>NUCLEOTIDE SEQUENCE</scope>
    <source>
        <tissue evidence="2">Fresh leaf tissue</tissue>
    </source>
</reference>
<dbReference type="PANTHER" id="PTHR48166:SF4">
    <property type="entry name" value="OS03G0142900 PROTEIN"/>
    <property type="match status" value="1"/>
</dbReference>
<dbReference type="Pfam" id="PF06101">
    <property type="entry name" value="Vps62"/>
    <property type="match status" value="1"/>
</dbReference>
<dbReference type="InterPro" id="IPR009291">
    <property type="entry name" value="Vps62"/>
</dbReference>
<evidence type="ECO:0000313" key="2">
    <source>
        <dbReference type="EMBL" id="KAG8059286.1"/>
    </source>
</evidence>
<evidence type="ECO:0000256" key="1">
    <source>
        <dbReference type="SAM" id="MobiDB-lite"/>
    </source>
</evidence>
<feature type="compositionally biased region" description="Low complexity" evidence="1">
    <location>
        <begin position="38"/>
        <end position="57"/>
    </location>
</feature>